<dbReference type="Proteomes" id="UP000032352">
    <property type="component" value="Chromosome"/>
</dbReference>
<accession>A0AAE9YY39</accession>
<reference evidence="2 3" key="1">
    <citation type="journal article" date="2015" name="Genome Announc.">
        <title>Draft Genome Sequences of Marine Isolates of Thalassomonas viridans and Thalassomonas actiniarum.</title>
        <authorList>
            <person name="Olonade I."/>
            <person name="van Zyl L.J."/>
            <person name="Trindade M."/>
        </authorList>
    </citation>
    <scope>NUCLEOTIDE SEQUENCE [LARGE SCALE GENOMIC DNA]</scope>
    <source>
        <strain evidence="2 3">XOM25</strain>
    </source>
</reference>
<proteinExistence type="predicted"/>
<protein>
    <submittedName>
        <fullName evidence="2">Uncharacterized protein</fullName>
    </submittedName>
</protein>
<name>A0AAE9YY39_9GAMM</name>
<evidence type="ECO:0000313" key="2">
    <source>
        <dbReference type="EMBL" id="WDE03356.1"/>
    </source>
</evidence>
<feature type="transmembrane region" description="Helical" evidence="1">
    <location>
        <begin position="16"/>
        <end position="35"/>
    </location>
</feature>
<dbReference type="AlphaFoldDB" id="A0AAE9YY39"/>
<keyword evidence="3" id="KW-1185">Reference proteome</keyword>
<feature type="transmembrane region" description="Helical" evidence="1">
    <location>
        <begin position="41"/>
        <end position="61"/>
    </location>
</feature>
<evidence type="ECO:0000256" key="1">
    <source>
        <dbReference type="SAM" id="Phobius"/>
    </source>
</evidence>
<keyword evidence="1" id="KW-0812">Transmembrane</keyword>
<feature type="transmembrane region" description="Helical" evidence="1">
    <location>
        <begin position="120"/>
        <end position="144"/>
    </location>
</feature>
<feature type="transmembrane region" description="Helical" evidence="1">
    <location>
        <begin position="96"/>
        <end position="113"/>
    </location>
</feature>
<evidence type="ECO:0000313" key="3">
    <source>
        <dbReference type="Proteomes" id="UP000032352"/>
    </source>
</evidence>
<dbReference type="RefSeq" id="WP_044837377.1">
    <property type="nucleotide sequence ID" value="NZ_CP059733.1"/>
</dbReference>
<sequence length="148" mass="15094">MNTSAQQTKTTGAHPLAYFLVASGGGIVGTDYATWLKVDPVAGAVIGGVVSLIILQIAYQLYADPEGKIKKTCTEAGGIIGVLLGAYITLENSTEDFAWIIGAVIGGTIGAGMGQMAAAIISLAGFAILFLSQGPVGMAVRAFILNMN</sequence>
<keyword evidence="1" id="KW-0472">Membrane</keyword>
<organism evidence="2 3">
    <name type="scientific">Thalassomonas viridans</name>
    <dbReference type="NCBI Taxonomy" id="137584"/>
    <lineage>
        <taxon>Bacteria</taxon>
        <taxon>Pseudomonadati</taxon>
        <taxon>Pseudomonadota</taxon>
        <taxon>Gammaproteobacteria</taxon>
        <taxon>Alteromonadales</taxon>
        <taxon>Colwelliaceae</taxon>
        <taxon>Thalassomonas</taxon>
    </lineage>
</organism>
<dbReference type="KEGG" id="tvd:SG34_018370"/>
<gene>
    <name evidence="2" type="ORF">SG34_018370</name>
</gene>
<keyword evidence="1" id="KW-1133">Transmembrane helix</keyword>
<reference evidence="2 3" key="2">
    <citation type="journal article" date="2022" name="Mar. Drugs">
        <title>Bioassay-Guided Fractionation Leads to the Detection of Cholic Acid Generated by the Rare Thalassomonas sp.</title>
        <authorList>
            <person name="Pheiffer F."/>
            <person name="Schneider Y.K."/>
            <person name="Hansen E.H."/>
            <person name="Andersen J.H."/>
            <person name="Isaksson J."/>
            <person name="Busche T."/>
            <person name="R C."/>
            <person name="Kalinowski J."/>
            <person name="Zyl L.V."/>
            <person name="Trindade M."/>
        </authorList>
    </citation>
    <scope>NUCLEOTIDE SEQUENCE [LARGE SCALE GENOMIC DNA]</scope>
    <source>
        <strain evidence="2 3">XOM25</strain>
    </source>
</reference>
<dbReference type="EMBL" id="CP059733">
    <property type="protein sequence ID" value="WDE03356.1"/>
    <property type="molecule type" value="Genomic_DNA"/>
</dbReference>